<evidence type="ECO:0000256" key="1">
    <source>
        <dbReference type="PROSITE-ProRule" id="PRU00339"/>
    </source>
</evidence>
<proteinExistence type="predicted"/>
<feature type="transmembrane region" description="Helical" evidence="3">
    <location>
        <begin position="280"/>
        <end position="300"/>
    </location>
</feature>
<feature type="transmembrane region" description="Helical" evidence="3">
    <location>
        <begin position="241"/>
        <end position="259"/>
    </location>
</feature>
<dbReference type="AlphaFoldDB" id="A0A0G0Z6D7"/>
<gene>
    <name evidence="4" type="ORF">UV05_C0009G0008</name>
</gene>
<keyword evidence="3" id="KW-1133">Transmembrane helix</keyword>
<feature type="transmembrane region" description="Helical" evidence="3">
    <location>
        <begin position="193"/>
        <end position="212"/>
    </location>
</feature>
<dbReference type="Pfam" id="PF13432">
    <property type="entry name" value="TPR_16"/>
    <property type="match status" value="1"/>
</dbReference>
<feature type="repeat" description="TPR" evidence="1">
    <location>
        <begin position="736"/>
        <end position="769"/>
    </location>
</feature>
<dbReference type="SMART" id="SM00028">
    <property type="entry name" value="TPR"/>
    <property type="match status" value="6"/>
</dbReference>
<dbReference type="SUPFAM" id="SSF48452">
    <property type="entry name" value="TPR-like"/>
    <property type="match status" value="2"/>
</dbReference>
<dbReference type="Pfam" id="PF14559">
    <property type="entry name" value="TPR_19"/>
    <property type="match status" value="1"/>
</dbReference>
<protein>
    <submittedName>
        <fullName evidence="4">Uncharacterized protein</fullName>
    </submittedName>
</protein>
<feature type="transmembrane region" description="Helical" evidence="3">
    <location>
        <begin position="417"/>
        <end position="436"/>
    </location>
</feature>
<evidence type="ECO:0000313" key="4">
    <source>
        <dbReference type="EMBL" id="KKS44229.1"/>
    </source>
</evidence>
<reference evidence="4 5" key="1">
    <citation type="journal article" date="2015" name="Nature">
        <title>rRNA introns, odd ribosomes, and small enigmatic genomes across a large radiation of phyla.</title>
        <authorList>
            <person name="Brown C.T."/>
            <person name="Hug L.A."/>
            <person name="Thomas B.C."/>
            <person name="Sharon I."/>
            <person name="Castelle C.J."/>
            <person name="Singh A."/>
            <person name="Wilkins M.J."/>
            <person name="Williams K.H."/>
            <person name="Banfield J.F."/>
        </authorList>
    </citation>
    <scope>NUCLEOTIDE SEQUENCE [LARGE SCALE GENOMIC DNA]</scope>
</reference>
<dbReference type="PANTHER" id="PTHR12558">
    <property type="entry name" value="CELL DIVISION CYCLE 16,23,27"/>
    <property type="match status" value="1"/>
</dbReference>
<keyword evidence="3" id="KW-0812">Transmembrane</keyword>
<evidence type="ECO:0000256" key="3">
    <source>
        <dbReference type="SAM" id="Phobius"/>
    </source>
</evidence>
<dbReference type="InterPro" id="IPR011990">
    <property type="entry name" value="TPR-like_helical_dom_sf"/>
</dbReference>
<feature type="transmembrane region" description="Helical" evidence="3">
    <location>
        <begin position="116"/>
        <end position="139"/>
    </location>
</feature>
<feature type="transmembrane region" description="Helical" evidence="3">
    <location>
        <begin position="219"/>
        <end position="235"/>
    </location>
</feature>
<feature type="transmembrane region" description="Helical" evidence="3">
    <location>
        <begin position="80"/>
        <end position="104"/>
    </location>
</feature>
<feature type="transmembrane region" description="Helical" evidence="3">
    <location>
        <begin position="478"/>
        <end position="498"/>
    </location>
</feature>
<evidence type="ECO:0000313" key="5">
    <source>
        <dbReference type="Proteomes" id="UP000034875"/>
    </source>
</evidence>
<feature type="compositionally biased region" description="Basic and acidic residues" evidence="2">
    <location>
        <begin position="796"/>
        <end position="817"/>
    </location>
</feature>
<feature type="transmembrane region" description="Helical" evidence="3">
    <location>
        <begin position="21"/>
        <end position="44"/>
    </location>
</feature>
<dbReference type="Gene3D" id="1.25.40.10">
    <property type="entry name" value="Tetratricopeptide repeat domain"/>
    <property type="match status" value="2"/>
</dbReference>
<feature type="transmembrane region" description="Helical" evidence="3">
    <location>
        <begin position="442"/>
        <end position="458"/>
    </location>
</feature>
<keyword evidence="1" id="KW-0802">TPR repeat</keyword>
<feature type="transmembrane region" description="Helical" evidence="3">
    <location>
        <begin position="379"/>
        <end position="405"/>
    </location>
</feature>
<dbReference type="PROSITE" id="PS50005">
    <property type="entry name" value="TPR"/>
    <property type="match status" value="2"/>
</dbReference>
<feature type="repeat" description="TPR" evidence="1">
    <location>
        <begin position="702"/>
        <end position="735"/>
    </location>
</feature>
<dbReference type="EMBL" id="LCCZ01000009">
    <property type="protein sequence ID" value="KKS44229.1"/>
    <property type="molecule type" value="Genomic_DNA"/>
</dbReference>
<name>A0A0G0Z6D7_9BACT</name>
<evidence type="ECO:0000256" key="2">
    <source>
        <dbReference type="SAM" id="MobiDB-lite"/>
    </source>
</evidence>
<keyword evidence="3" id="KW-0472">Membrane</keyword>
<dbReference type="InterPro" id="IPR019734">
    <property type="entry name" value="TPR_rpt"/>
</dbReference>
<accession>A0A0G0Z6D7</accession>
<dbReference type="PANTHER" id="PTHR12558:SF13">
    <property type="entry name" value="CELL DIVISION CYCLE PROTEIN 27 HOMOLOG"/>
    <property type="match status" value="1"/>
</dbReference>
<feature type="region of interest" description="Disordered" evidence="2">
    <location>
        <begin position="786"/>
        <end position="827"/>
    </location>
</feature>
<sequence>MQKVSIELSDSENVSASGAPVGFLENIAYILLLSVPFLLPLFFIPSISFPFQFSKMFLLSVLVLVSFICWILARLKDGKFVVPATAITVAGAAMFLATVISALFSGTVKWAFVGQIVDLGTAGSVSILFLLMFLVPIVFRSKDRIFYAYLLFFASFFLIAAFHILRLFFGPEFLSLGIFNDPVSNMLGKWNDLGAFFGIGTVLSLITLELISLSKIFKILSYSALAVSLFFLVIVNFTPVWYVLAIFSLIFLVYIISFNRSESMQSSSESDAPTTKLSSFRKIPITSLIVLLASLVFILGGNQISSAISNKFNIAQIEARPSWGATLAIAKNVLAEDPFLGAGPNKFVGKWVLHKPDGINSTIFWNTDFTFGVGFVPTFLITTGLLGAITWVIFLGLFLFVGFRAILSSIGDKVSRYLVSSSFLVSLFLWIINVFYIPGLPLVALTFFFTGLFIASLYQSNIVKLKVTSFTDDPKKGFVSVLGLIMLLVGTIAVGYFFTEKFIASVYFQQGIVAFNNEGSIDKAEKYIVKAITLDNASLYYRSLTQIDIMRMSALLSQNSTNISTDVLRNQFQNLLSAALNHGQQAVAIDKTDYQNWVSLGQVYEVVVPIKITNAYESAVNAYKQALALNPKSPSLFLMLARLEASNGNNAMAKNYISQALQQKNNYTEAIFLLAQIQVAEGNIKDAISSVEAASYLAPSDSGIFFQLGLLRYNNKDFKGAVSAFEQAVTLNSAYANAKYFLGLSYHRIGRVKDAINQFKDLKITNPDNKEVELILKNLNAGLAPFSNATPPIDSQPEKRSKPPVPEKESVKQKSVDSDNGDPDTSF</sequence>
<dbReference type="PATRIC" id="fig|1618341.3.peg.186"/>
<organism evidence="4 5">
    <name type="scientific">candidate division CPR1 bacterium GW2011_GWA2_42_17</name>
    <dbReference type="NCBI Taxonomy" id="1618341"/>
    <lineage>
        <taxon>Bacteria</taxon>
        <taxon>candidate division CPR1</taxon>
    </lineage>
</organism>
<feature type="transmembrane region" description="Helical" evidence="3">
    <location>
        <begin position="146"/>
        <end position="169"/>
    </location>
</feature>
<feature type="transmembrane region" description="Helical" evidence="3">
    <location>
        <begin position="56"/>
        <end position="73"/>
    </location>
</feature>
<comment type="caution">
    <text evidence="4">The sequence shown here is derived from an EMBL/GenBank/DDBJ whole genome shotgun (WGS) entry which is preliminary data.</text>
</comment>
<dbReference type="Proteomes" id="UP000034875">
    <property type="component" value="Unassembled WGS sequence"/>
</dbReference>